<dbReference type="Proteomes" id="UP000063699">
    <property type="component" value="Chromosome"/>
</dbReference>
<evidence type="ECO:0000313" key="2">
    <source>
        <dbReference type="EMBL" id="ALG07818.1"/>
    </source>
</evidence>
<dbReference type="STRING" id="860235.AOZ06_13670"/>
<sequence>MLIDSRVSEVLSKVRVVELATIGKDSSPQVRPMSAIWVPGKGHIVLTTPLAFPQKVFNIRRDGRVSLFYSDLTGSGLDGKTAVLVQGTADAPQIAAGSAELEDFWSATFSRNPEYATQFASPGYRATMDWYYWRLPIYVTPERVHVFDATPVGGVLEPPPPSAVPMAEQIRDAIERYPTAVLTAFDDQGHPYSVRAEVSADLRVRPLQPFDGKPGRASLLWHRHSLGAGGDTSSMLTLQVIGSFDGERFTAERVPGALPDERGAGGGEYDWVARAKQQSAAYLAKRGLAEPVVDWDALAGYTTP</sequence>
<evidence type="ECO:0000259" key="1">
    <source>
        <dbReference type="Pfam" id="PF01243"/>
    </source>
</evidence>
<organism evidence="2 3">
    <name type="scientific">Kibdelosporangium phytohabitans</name>
    <dbReference type="NCBI Taxonomy" id="860235"/>
    <lineage>
        <taxon>Bacteria</taxon>
        <taxon>Bacillati</taxon>
        <taxon>Actinomycetota</taxon>
        <taxon>Actinomycetes</taxon>
        <taxon>Pseudonocardiales</taxon>
        <taxon>Pseudonocardiaceae</taxon>
        <taxon>Kibdelosporangium</taxon>
    </lineage>
</organism>
<dbReference type="AlphaFoldDB" id="A0A0N9HSA4"/>
<protein>
    <recommendedName>
        <fullName evidence="1">Pyridoxamine 5'-phosphate oxidase N-terminal domain-containing protein</fullName>
    </recommendedName>
</protein>
<reference evidence="2 3" key="1">
    <citation type="submission" date="2015-07" db="EMBL/GenBank/DDBJ databases">
        <title>Genome sequencing of Kibdelosporangium phytohabitans.</title>
        <authorList>
            <person name="Qin S."/>
            <person name="Xing K."/>
        </authorList>
    </citation>
    <scope>NUCLEOTIDE SEQUENCE [LARGE SCALE GENOMIC DNA]</scope>
    <source>
        <strain evidence="2 3">KLBMP1111</strain>
    </source>
</reference>
<dbReference type="SUPFAM" id="SSF50475">
    <property type="entry name" value="FMN-binding split barrel"/>
    <property type="match status" value="1"/>
</dbReference>
<accession>A0A0N9HSA4</accession>
<dbReference type="InterPro" id="IPR011576">
    <property type="entry name" value="Pyridox_Oxase_N"/>
</dbReference>
<evidence type="ECO:0000313" key="3">
    <source>
        <dbReference type="Proteomes" id="UP000063699"/>
    </source>
</evidence>
<dbReference type="Pfam" id="PF01243">
    <property type="entry name" value="PNPOx_N"/>
    <property type="match status" value="1"/>
</dbReference>
<feature type="domain" description="Pyridoxamine 5'-phosphate oxidase N-terminal" evidence="1">
    <location>
        <begin position="6"/>
        <end position="90"/>
    </location>
</feature>
<keyword evidence="3" id="KW-1185">Reference proteome</keyword>
<proteinExistence type="predicted"/>
<gene>
    <name evidence="2" type="ORF">AOZ06_13670</name>
</gene>
<dbReference type="InterPro" id="IPR012349">
    <property type="entry name" value="Split_barrel_FMN-bd"/>
</dbReference>
<dbReference type="RefSeq" id="WP_054289728.1">
    <property type="nucleotide sequence ID" value="NZ_CP012752.1"/>
</dbReference>
<dbReference type="EMBL" id="CP012752">
    <property type="protein sequence ID" value="ALG07818.1"/>
    <property type="molecule type" value="Genomic_DNA"/>
</dbReference>
<dbReference type="KEGG" id="kphy:AOZ06_13670"/>
<name>A0A0N9HSA4_9PSEU</name>
<dbReference type="Gene3D" id="2.30.110.10">
    <property type="entry name" value="Electron Transport, Fmn-binding Protein, Chain A"/>
    <property type="match status" value="1"/>
</dbReference>